<evidence type="ECO:0000259" key="11">
    <source>
        <dbReference type="PROSITE" id="PS51194"/>
    </source>
</evidence>
<keyword evidence="6" id="KW-0378">Hydrolase</keyword>
<dbReference type="Pfam" id="PF22590">
    <property type="entry name" value="Cas3-like_C_2"/>
    <property type="match status" value="1"/>
</dbReference>
<dbReference type="InterPro" id="IPR001650">
    <property type="entry name" value="Helicase_C-like"/>
</dbReference>
<dbReference type="PROSITE" id="PS51192">
    <property type="entry name" value="HELICASE_ATP_BIND_1"/>
    <property type="match status" value="1"/>
</dbReference>
<dbReference type="Pfam" id="PF18019">
    <property type="entry name" value="Cas3_HD"/>
    <property type="match status" value="1"/>
</dbReference>
<keyword evidence="14" id="KW-1185">Reference proteome</keyword>
<keyword evidence="8" id="KW-0067">ATP-binding</keyword>
<dbReference type="InterPro" id="IPR011545">
    <property type="entry name" value="DEAD/DEAH_box_helicase_dom"/>
</dbReference>
<feature type="domain" description="Helicase C-terminal" evidence="11">
    <location>
        <begin position="539"/>
        <end position="711"/>
    </location>
</feature>
<reference evidence="13 14" key="1">
    <citation type="journal article" date="2021" name="Cell Host Microbe">
        <title>in vivo commensal control of Clostridioides difficile virulence.</title>
        <authorList>
            <person name="Girinathan B.P."/>
            <person name="Dibenedetto N."/>
            <person name="Worley J.N."/>
            <person name="Peltier J."/>
            <person name="Arrieta-Ortiz M.L."/>
            <person name="Rupa Christinal Immanuel S."/>
            <person name="Lavin R."/>
            <person name="Delaney M.L."/>
            <person name="Cummins C."/>
            <person name="Hoffmann M."/>
            <person name="Luo Y."/>
            <person name="Gonzalez-Escalona N."/>
            <person name="Allard M."/>
            <person name="Onderdonk A.B."/>
            <person name="Gerber G.K."/>
            <person name="Sonenshein A.L."/>
            <person name="Baliga N."/>
            <person name="Dupuy B."/>
            <person name="Bry L."/>
        </authorList>
    </citation>
    <scope>NUCLEOTIDE SEQUENCE [LARGE SCALE GENOMIC DNA]</scope>
    <source>
        <strain evidence="13 14">DSM 599</strain>
    </source>
</reference>
<sequence>MYFNKENKFNINNHLSNKYKFYAHKSKDKMEALEEHLNLSEENLYRLFKTKKLDIPFKNIENLILKNLDGEDIELFRRMILDTVYIHDIGKINPVFQLKKMDNDLGLNEAIVSNNSNHSIISSIIYLNYYFKIIKGFDKEKMMIFVNVTLMNVYIISKHHGNLDSFEEFKNKLTIVDGEGKRLFDSNFNIIKDVYKEKIEVNINIIKKLFKINEKYIGAIDEETKISNFIYEKLMFSLLLACDYYSTTEFMTNSKIENLGEFKDVEEFYKVYKDTDITKSIREYEKSEYKKPKDFSSIKDINILRNEMFLMSEESLENNLDKNIFYLEAPTGGGKSNIAMNLSFKIIEEDKNINKIVYVYPFNTLIEQNINNINKTFGNNKELINKVSVINSLVAIKKLNDKGEEINCEDALLNRQFLHYPMVLTTHVSLFNYLFSTGKEESFPLVHLANSVIVLDEIQSYKNIIWKEIIMFLEAYSKLLNIKIIIMSATLPNLSSLTDNATNVVRLIKNPENYFKSPVFKDRVELDFSLIESDNVHEDLLNHITSISQNENKNILVEFIRKESAYNFYRELKSLDEIESEILLITGDDNQIDRQTVLDKVKEKKGIILVATQVIEAGVDIDMDSGYKDISILDSDEQFLGRINRSCKKECSKVYFFNLDKADLIYQGDIRKNRKYTLLNDEMKKIIKNKEFNKFYKGVLEDINSETSKLNDKNIENFINNIIGKLNYLEIQKKMKLIDDDKLEYTVFLNRTVNEIEGREIWDSYKNLLKDNKISFAEKKVKLSEINSKLNYFVYKIRGQMNLSYEERIGDMYYIDNGEDFFEDGKLNKSLFNSSGAEIL</sequence>
<dbReference type="InterPro" id="IPR006483">
    <property type="entry name" value="CRISPR-assoc_Cas3_HD"/>
</dbReference>
<dbReference type="Pfam" id="PF00270">
    <property type="entry name" value="DEAD"/>
    <property type="match status" value="1"/>
</dbReference>
<dbReference type="InterPro" id="IPR038257">
    <property type="entry name" value="CRISPR-assoc_Cas3_HD_sf"/>
</dbReference>
<dbReference type="Proteomes" id="UP001299068">
    <property type="component" value="Unassembled WGS sequence"/>
</dbReference>
<dbReference type="PROSITE" id="PS51643">
    <property type="entry name" value="HD_CAS3"/>
    <property type="match status" value="1"/>
</dbReference>
<evidence type="ECO:0000256" key="8">
    <source>
        <dbReference type="ARBA" id="ARBA00022840"/>
    </source>
</evidence>
<dbReference type="SUPFAM" id="SSF52540">
    <property type="entry name" value="P-loop containing nucleoside triphosphate hydrolases"/>
    <property type="match status" value="1"/>
</dbReference>
<dbReference type="PROSITE" id="PS51194">
    <property type="entry name" value="HELICASE_CTER"/>
    <property type="match status" value="1"/>
</dbReference>
<keyword evidence="9" id="KW-0051">Antiviral defense</keyword>
<organism evidence="13 14">
    <name type="scientific">Clostridium sardiniense</name>
    <name type="common">Clostridium absonum</name>
    <dbReference type="NCBI Taxonomy" id="29369"/>
    <lineage>
        <taxon>Bacteria</taxon>
        <taxon>Bacillati</taxon>
        <taxon>Bacillota</taxon>
        <taxon>Clostridia</taxon>
        <taxon>Eubacteriales</taxon>
        <taxon>Clostridiaceae</taxon>
        <taxon>Clostridium</taxon>
    </lineage>
</organism>
<keyword evidence="3" id="KW-0540">Nuclease</keyword>
<keyword evidence="4" id="KW-0479">Metal-binding</keyword>
<gene>
    <name evidence="13" type="primary">cas3</name>
    <name evidence="13" type="ORF">K5V21_12830</name>
</gene>
<feature type="domain" description="Helicase ATP-binding" evidence="10">
    <location>
        <begin position="316"/>
        <end position="493"/>
    </location>
</feature>
<dbReference type="EMBL" id="JAIKTU010000010">
    <property type="protein sequence ID" value="MBY0756333.1"/>
    <property type="molecule type" value="Genomic_DNA"/>
</dbReference>
<comment type="similarity">
    <text evidence="1">In the N-terminal section; belongs to the CRISPR-associated nuclease Cas3-HD family.</text>
</comment>
<evidence type="ECO:0000256" key="9">
    <source>
        <dbReference type="ARBA" id="ARBA00023118"/>
    </source>
</evidence>
<evidence type="ECO:0000313" key="14">
    <source>
        <dbReference type="Proteomes" id="UP001299068"/>
    </source>
</evidence>
<evidence type="ECO:0000256" key="5">
    <source>
        <dbReference type="ARBA" id="ARBA00022741"/>
    </source>
</evidence>
<dbReference type="Gene3D" id="1.10.3210.30">
    <property type="match status" value="1"/>
</dbReference>
<dbReference type="InterPro" id="IPR006474">
    <property type="entry name" value="Helicase_Cas3_CRISPR-ass_core"/>
</dbReference>
<dbReference type="SMART" id="SM00487">
    <property type="entry name" value="DEXDc"/>
    <property type="match status" value="1"/>
</dbReference>
<feature type="domain" description="HD Cas3-type" evidence="12">
    <location>
        <begin position="26"/>
        <end position="245"/>
    </location>
</feature>
<name>A0ABS7L0E5_CLOSR</name>
<dbReference type="Gene3D" id="3.40.50.300">
    <property type="entry name" value="P-loop containing nucleotide triphosphate hydrolases"/>
    <property type="match status" value="2"/>
</dbReference>
<keyword evidence="5" id="KW-0547">Nucleotide-binding</keyword>
<dbReference type="SMART" id="SM00490">
    <property type="entry name" value="HELICc"/>
    <property type="match status" value="1"/>
</dbReference>
<evidence type="ECO:0000256" key="4">
    <source>
        <dbReference type="ARBA" id="ARBA00022723"/>
    </source>
</evidence>
<dbReference type="CDD" id="cd09641">
    <property type="entry name" value="Cas3''_I"/>
    <property type="match status" value="1"/>
</dbReference>
<evidence type="ECO:0000256" key="6">
    <source>
        <dbReference type="ARBA" id="ARBA00022801"/>
    </source>
</evidence>
<dbReference type="NCBIfam" id="TIGR01596">
    <property type="entry name" value="cas3_HD"/>
    <property type="match status" value="1"/>
</dbReference>
<evidence type="ECO:0000256" key="3">
    <source>
        <dbReference type="ARBA" id="ARBA00022722"/>
    </source>
</evidence>
<evidence type="ECO:0000313" key="13">
    <source>
        <dbReference type="EMBL" id="MBY0756333.1"/>
    </source>
</evidence>
<dbReference type="InterPro" id="IPR027417">
    <property type="entry name" value="P-loop_NTPase"/>
</dbReference>
<comment type="caution">
    <text evidence="13">The sequence shown here is derived from an EMBL/GenBank/DDBJ whole genome shotgun (WGS) entry which is preliminary data.</text>
</comment>
<evidence type="ECO:0000259" key="10">
    <source>
        <dbReference type="PROSITE" id="PS51192"/>
    </source>
</evidence>
<dbReference type="RefSeq" id="WP_221861589.1">
    <property type="nucleotide sequence ID" value="NZ_JAIKTU010000010.1"/>
</dbReference>
<evidence type="ECO:0000256" key="7">
    <source>
        <dbReference type="ARBA" id="ARBA00022806"/>
    </source>
</evidence>
<dbReference type="InterPro" id="IPR014001">
    <property type="entry name" value="Helicase_ATP-bd"/>
</dbReference>
<dbReference type="InterPro" id="IPR054712">
    <property type="entry name" value="Cas3-like_dom"/>
</dbReference>
<keyword evidence="7" id="KW-0347">Helicase</keyword>
<comment type="similarity">
    <text evidence="2">In the central section; belongs to the CRISPR-associated helicase Cas3 family.</text>
</comment>
<protein>
    <submittedName>
        <fullName evidence="13">CRISPR-associated helicase Cas3</fullName>
    </submittedName>
</protein>
<evidence type="ECO:0000256" key="2">
    <source>
        <dbReference type="ARBA" id="ARBA00009046"/>
    </source>
</evidence>
<evidence type="ECO:0000259" key="12">
    <source>
        <dbReference type="PROSITE" id="PS51643"/>
    </source>
</evidence>
<proteinExistence type="inferred from homology"/>
<evidence type="ECO:0000256" key="1">
    <source>
        <dbReference type="ARBA" id="ARBA00006847"/>
    </source>
</evidence>
<dbReference type="NCBIfam" id="TIGR01587">
    <property type="entry name" value="cas3_core"/>
    <property type="match status" value="1"/>
</dbReference>
<accession>A0ABS7L0E5</accession>